<gene>
    <name evidence="1" type="ORF">N5A92_13400</name>
</gene>
<dbReference type="EMBL" id="JAOCZP010000003">
    <property type="protein sequence ID" value="MCT7376028.1"/>
    <property type="molecule type" value="Genomic_DNA"/>
</dbReference>
<reference evidence="1 2" key="1">
    <citation type="submission" date="2022-09" db="EMBL/GenBank/DDBJ databases">
        <title>Chelativorans salina sp. nov., a novel slightly halophilic bacterium isolated from a saline lake sediment enrichment.</title>
        <authorList>
            <person name="Gao L."/>
            <person name="Fang B.-Z."/>
            <person name="Li W.-J."/>
        </authorList>
    </citation>
    <scope>NUCLEOTIDE SEQUENCE [LARGE SCALE GENOMIC DNA]</scope>
    <source>
        <strain evidence="1 2">EGI FJ00035</strain>
    </source>
</reference>
<dbReference type="RefSeq" id="WP_260903441.1">
    <property type="nucleotide sequence ID" value="NZ_JAOCZP010000003.1"/>
</dbReference>
<dbReference type="Proteomes" id="UP001320831">
    <property type="component" value="Unassembled WGS sequence"/>
</dbReference>
<protein>
    <submittedName>
        <fullName evidence="1">Uncharacterized protein</fullName>
    </submittedName>
</protein>
<comment type="caution">
    <text evidence="1">The sequence shown here is derived from an EMBL/GenBank/DDBJ whole genome shotgun (WGS) entry which is preliminary data.</text>
</comment>
<name>A0ABT2LNC8_9HYPH</name>
<evidence type="ECO:0000313" key="1">
    <source>
        <dbReference type="EMBL" id="MCT7376028.1"/>
    </source>
</evidence>
<keyword evidence="2" id="KW-1185">Reference proteome</keyword>
<proteinExistence type="predicted"/>
<evidence type="ECO:0000313" key="2">
    <source>
        <dbReference type="Proteomes" id="UP001320831"/>
    </source>
</evidence>
<organism evidence="1 2">
    <name type="scientific">Chelativorans salis</name>
    <dbReference type="NCBI Taxonomy" id="2978478"/>
    <lineage>
        <taxon>Bacteria</taxon>
        <taxon>Pseudomonadati</taxon>
        <taxon>Pseudomonadota</taxon>
        <taxon>Alphaproteobacteria</taxon>
        <taxon>Hyphomicrobiales</taxon>
        <taxon>Phyllobacteriaceae</taxon>
        <taxon>Chelativorans</taxon>
    </lineage>
</organism>
<accession>A0ABT2LNC8</accession>
<sequence>MPNMKTMITHLRRAAPRALILLCLLALPIAAVGIVHNGNDGKAMESAYRMPGGIGPAGGMSPQRMR</sequence>